<dbReference type="PANTHER" id="PTHR32385">
    <property type="entry name" value="MANNOSYL PHOSPHORYLINOSITOL CERAMIDE SYNTHASE"/>
    <property type="match status" value="1"/>
</dbReference>
<feature type="region of interest" description="Disordered" evidence="2">
    <location>
        <begin position="776"/>
        <end position="799"/>
    </location>
</feature>
<evidence type="ECO:0000313" key="3">
    <source>
        <dbReference type="EMBL" id="OWU71629.1"/>
    </source>
</evidence>
<dbReference type="SUPFAM" id="SSF48452">
    <property type="entry name" value="TPR-like"/>
    <property type="match status" value="3"/>
</dbReference>
<dbReference type="Gene3D" id="3.90.550.20">
    <property type="match status" value="1"/>
</dbReference>
<gene>
    <name evidence="3" type="ORF">ATO3_17600</name>
</gene>
<dbReference type="EMBL" id="AQQR01000008">
    <property type="protein sequence ID" value="OWU71629.1"/>
    <property type="molecule type" value="Genomic_DNA"/>
</dbReference>
<evidence type="ECO:0000256" key="1">
    <source>
        <dbReference type="ARBA" id="ARBA00022679"/>
    </source>
</evidence>
<proteinExistence type="predicted"/>
<dbReference type="InterPro" id="IPR007577">
    <property type="entry name" value="GlycoTrfase_DXD_sugar-bd_CS"/>
</dbReference>
<dbReference type="InterPro" id="IPR011990">
    <property type="entry name" value="TPR-like_helical_dom_sf"/>
</dbReference>
<dbReference type="InterPro" id="IPR051706">
    <property type="entry name" value="Glycosyltransferase_domain"/>
</dbReference>
<dbReference type="RefSeq" id="WP_088651215.1">
    <property type="nucleotide sequence ID" value="NZ_AQQR01000008.1"/>
</dbReference>
<comment type="caution">
    <text evidence="3">The sequence shown here is derived from an EMBL/GenBank/DDBJ whole genome shotgun (WGS) entry which is preliminary data.</text>
</comment>
<dbReference type="Gene3D" id="1.25.40.10">
    <property type="entry name" value="Tetratricopeptide repeat domain"/>
    <property type="match status" value="3"/>
</dbReference>
<dbReference type="GO" id="GO:0000030">
    <property type="term" value="F:mannosyltransferase activity"/>
    <property type="evidence" value="ECO:0007669"/>
    <property type="project" value="TreeGrafter"/>
</dbReference>
<protein>
    <submittedName>
        <fullName evidence="3">Uncharacterized protein</fullName>
    </submittedName>
</protein>
<dbReference type="Pfam" id="PF04488">
    <property type="entry name" value="Gly_transf_sug"/>
    <property type="match status" value="1"/>
</dbReference>
<dbReference type="AlphaFoldDB" id="A0A225NIN8"/>
<dbReference type="PANTHER" id="PTHR32385:SF15">
    <property type="entry name" value="INOSITOL PHOSPHOCERAMIDE MANNOSYLTRANSFERASE 1"/>
    <property type="match status" value="1"/>
</dbReference>
<dbReference type="SUPFAM" id="SSF53448">
    <property type="entry name" value="Nucleotide-diphospho-sugar transferases"/>
    <property type="match status" value="1"/>
</dbReference>
<name>A0A225NIN8_9RHOB</name>
<evidence type="ECO:0000313" key="4">
    <source>
        <dbReference type="Proteomes" id="UP000215377"/>
    </source>
</evidence>
<reference evidence="3 4" key="1">
    <citation type="submission" date="2013-04" db="EMBL/GenBank/DDBJ databases">
        <title>Oceanicola sp. 22II1-22F33 Genome Sequencing.</title>
        <authorList>
            <person name="Lai Q."/>
            <person name="Li G."/>
            <person name="Shao Z."/>
        </authorList>
    </citation>
    <scope>NUCLEOTIDE SEQUENCE [LARGE SCALE GENOMIC DNA]</scope>
    <source>
        <strain evidence="3 4">22II1-22F33</strain>
    </source>
</reference>
<sequence>MPEQPTAPERIRAIQSRLDRSELQDALTLNVAALRHHPRHPRLIAQRLTILRQMGRDDDALAFAEALPEEIRTGKVLHLVAALLSDFGRLDEAEALFNRAQPEVRTMPGYLLGRVRLISRRHGLAEGLAACRRMRGDQGPPQLLREEAQILLSMGQPKAALDLLTDMLDREPDVTLLQSILRQALGSGQTAQVHKLLRDHAPRLSGLPLPAYYGARACEDDGELDRALALSSQGILDFPGHLQLHVLHWRLLALTGARDDAIDAAMAFAEANTGNIRAQTEAVHLLNRLGADTAVDAMLDRCMALAPENTGVLVARAEVMMTRKDAFGARAMLDGLPPDLRAREQLQFKLAQAEAMTDALPDAIARLHDLTQPPKENLNARLTAAQVCVRLGRLDAARGYLDGLEGALHESMRLARLHMIRSQIEAEDGRPGAAHDAILRAIAATPDNEGALNLRTRYALLLGRTEDAWESHRTATRAGQHGDLTGNRLNKTQQSLHGQLVNEYRLQLIGEDLALCEAGAPQDAAIRHFKDRVDANPAATPLGICLFSAMFRAGRIPDQPSAGAPDAAIPRKLWQYWDKPEAPAQVEALFQRNAALNPDFEYRRFDRASAMAYLFEKGETEALRGFRLSPHPAAQADLLRLALLWHEGGVYMDADDLCIAPLSKVLPAGLRLAAVLEEWMSVGNNFIAVRPGDPIIRAALDDAAGAFNASMGESIWLATGPGAMTRAMARFGVGTDGTLAPGIWLPPMPRLRQILAPHIVLSYKGSTDHWIAQNRQIPGEDASRRRPPAGPDRHRVRPA</sequence>
<dbReference type="GO" id="GO:0016020">
    <property type="term" value="C:membrane"/>
    <property type="evidence" value="ECO:0007669"/>
    <property type="project" value="GOC"/>
</dbReference>
<dbReference type="OrthoDB" id="146908at2"/>
<dbReference type="InterPro" id="IPR029044">
    <property type="entry name" value="Nucleotide-diphossugar_trans"/>
</dbReference>
<accession>A0A225NIN8</accession>
<organism evidence="3 4">
    <name type="scientific">Marinibacterium profundimaris</name>
    <dbReference type="NCBI Taxonomy" id="1679460"/>
    <lineage>
        <taxon>Bacteria</taxon>
        <taxon>Pseudomonadati</taxon>
        <taxon>Pseudomonadota</taxon>
        <taxon>Alphaproteobacteria</taxon>
        <taxon>Rhodobacterales</taxon>
        <taxon>Paracoccaceae</taxon>
        <taxon>Marinibacterium</taxon>
    </lineage>
</organism>
<dbReference type="Proteomes" id="UP000215377">
    <property type="component" value="Unassembled WGS sequence"/>
</dbReference>
<keyword evidence="4" id="KW-1185">Reference proteome</keyword>
<evidence type="ECO:0000256" key="2">
    <source>
        <dbReference type="SAM" id="MobiDB-lite"/>
    </source>
</evidence>
<keyword evidence="1" id="KW-0808">Transferase</keyword>
<dbReference type="GO" id="GO:0051999">
    <property type="term" value="P:mannosyl-inositol phosphorylceramide biosynthetic process"/>
    <property type="evidence" value="ECO:0007669"/>
    <property type="project" value="TreeGrafter"/>
</dbReference>